<dbReference type="RefSeq" id="WP_265269297.1">
    <property type="nucleotide sequence ID" value="NZ_JANFAU010000014.1"/>
</dbReference>
<dbReference type="EMBL" id="JANFAV010000009">
    <property type="protein sequence ID" value="MCW6535787.1"/>
    <property type="molecule type" value="Genomic_DNA"/>
</dbReference>
<dbReference type="GO" id="GO:0009062">
    <property type="term" value="P:fatty acid catabolic process"/>
    <property type="evidence" value="ECO:0007669"/>
    <property type="project" value="InterPro"/>
</dbReference>
<evidence type="ECO:0000313" key="4">
    <source>
        <dbReference type="EMBL" id="MCW6535787.1"/>
    </source>
</evidence>
<sequence length="259" mass="26592">MSGRFAGKHVFVAGASSGINLEIAHGFAREGARITVLSRSEEKIAAAAQGLRDAGATALGIACDVRDYPGLEAAYADAVAAHGAIDVLVSGAAGNFLAPAVKLSANAFKTVVDIDLLGTFNVFRASWDHLVKPGASLIAITAGQAVHPMSFQIHACAAKAGVNMVTKCLALEWGPAGVRVNAISPGPIGDTEGMRRLADPDREKQIKGRLALRDYGAKRDIADAALFLSSPEAKYITGTILNVDGGSDLGDASANAVGE</sequence>
<accession>A0AA42CR77</accession>
<evidence type="ECO:0000256" key="1">
    <source>
        <dbReference type="ARBA" id="ARBA00006484"/>
    </source>
</evidence>
<dbReference type="Pfam" id="PF13561">
    <property type="entry name" value="adh_short_C2"/>
    <property type="match status" value="1"/>
</dbReference>
<keyword evidence="3" id="KW-0560">Oxidoreductase</keyword>
<dbReference type="InterPro" id="IPR036291">
    <property type="entry name" value="NAD(P)-bd_dom_sf"/>
</dbReference>
<organism evidence="4 5">
    <name type="scientific">Sphingomonas lycopersici</name>
    <dbReference type="NCBI Taxonomy" id="2951807"/>
    <lineage>
        <taxon>Bacteria</taxon>
        <taxon>Pseudomonadati</taxon>
        <taxon>Pseudomonadota</taxon>
        <taxon>Alphaproteobacteria</taxon>
        <taxon>Sphingomonadales</taxon>
        <taxon>Sphingomonadaceae</taxon>
        <taxon>Sphingomonas</taxon>
    </lineage>
</organism>
<dbReference type="GO" id="GO:0008670">
    <property type="term" value="F:2,4-dienoyl-CoA reductase (NADPH) activity"/>
    <property type="evidence" value="ECO:0007669"/>
    <property type="project" value="InterPro"/>
</dbReference>
<dbReference type="InterPro" id="IPR002347">
    <property type="entry name" value="SDR_fam"/>
</dbReference>
<evidence type="ECO:0000256" key="3">
    <source>
        <dbReference type="ARBA" id="ARBA00023002"/>
    </source>
</evidence>
<dbReference type="NCBIfam" id="NF005752">
    <property type="entry name" value="PRK07576.1"/>
    <property type="match status" value="1"/>
</dbReference>
<dbReference type="Proteomes" id="UP001165565">
    <property type="component" value="Unassembled WGS sequence"/>
</dbReference>
<dbReference type="PANTHER" id="PTHR43296:SF2">
    <property type="entry name" value="PEROXISOMAL 2,4-DIENOYL-COA REDUCTASE [(3E)-ENOYL-COA-PRODUCING]"/>
    <property type="match status" value="1"/>
</dbReference>
<dbReference type="PANTHER" id="PTHR43296">
    <property type="entry name" value="PEROXISOMAL 2,4-DIENOYL-COA REDUCTASE"/>
    <property type="match status" value="1"/>
</dbReference>
<keyword evidence="5" id="KW-1185">Reference proteome</keyword>
<dbReference type="Gene3D" id="3.40.50.720">
    <property type="entry name" value="NAD(P)-binding Rossmann-like Domain"/>
    <property type="match status" value="1"/>
</dbReference>
<comment type="similarity">
    <text evidence="1">Belongs to the short-chain dehydrogenases/reductases (SDR) family.</text>
</comment>
<dbReference type="InterPro" id="IPR045017">
    <property type="entry name" value="DECR2-like"/>
</dbReference>
<evidence type="ECO:0000313" key="5">
    <source>
        <dbReference type="Proteomes" id="UP001165565"/>
    </source>
</evidence>
<reference evidence="4" key="1">
    <citation type="submission" date="2022-06" db="EMBL/GenBank/DDBJ databases">
        <title>Sphingomonas sp. nov. isolated from rhizosphere soil of tomato.</title>
        <authorList>
            <person name="Dong H."/>
            <person name="Gao R."/>
        </authorList>
    </citation>
    <scope>NUCLEOTIDE SEQUENCE</scope>
    <source>
        <strain evidence="4">MMSM24</strain>
    </source>
</reference>
<name>A0AA42CR77_9SPHN</name>
<dbReference type="PRINTS" id="PR00081">
    <property type="entry name" value="GDHRDH"/>
</dbReference>
<dbReference type="FunFam" id="3.40.50.720:FF:000084">
    <property type="entry name" value="Short-chain dehydrogenase reductase"/>
    <property type="match status" value="1"/>
</dbReference>
<gene>
    <name evidence="4" type="ORF">NEE01_13465</name>
</gene>
<protein>
    <submittedName>
        <fullName evidence="4">SDR family oxidoreductase</fullName>
    </submittedName>
</protein>
<evidence type="ECO:0000256" key="2">
    <source>
        <dbReference type="ARBA" id="ARBA00022857"/>
    </source>
</evidence>
<keyword evidence="2" id="KW-0521">NADP</keyword>
<proteinExistence type="inferred from homology"/>
<dbReference type="AlphaFoldDB" id="A0AA42CR77"/>
<comment type="caution">
    <text evidence="4">The sequence shown here is derived from an EMBL/GenBank/DDBJ whole genome shotgun (WGS) entry which is preliminary data.</text>
</comment>
<dbReference type="SUPFAM" id="SSF51735">
    <property type="entry name" value="NAD(P)-binding Rossmann-fold domains"/>
    <property type="match status" value="1"/>
</dbReference>